<keyword evidence="2" id="KW-1185">Reference proteome</keyword>
<sequence>MPTDRAWLCTRKGLFELRRRQGAWQVERLSFPADPVTMVLPPDSSGRMLAGLNLGHFGAKLHASSDAGQTWHEVAAPAFPPQPEGAEGPEWKLNQVFSLERSGDAIWAGTVPGGLFVSRDRGETWALNEPLWLDPKRTAWMGGGNPAPAMHSVCPHPGKPDELLVGVSCGGAWRTTDGGRTWALRATGMRADFMPPELAGDENSQDPHLIARCAAEPDVLWCQHHCGIYRSTDNGATWVEHKAAPSSFGFAVAAHPKDPLTAWFVPAEKDMRRIPVDAALCVTRTRDGGQSFEVLRAGLPQQHCYDLIYRHGLAVDDTGTQLMMGSTTGGVWASSDAGDSWQTVSTTLPPVYAVRLG</sequence>
<dbReference type="EMBL" id="JBDPZD010000002">
    <property type="protein sequence ID" value="MEO3691238.1"/>
    <property type="molecule type" value="Genomic_DNA"/>
</dbReference>
<evidence type="ECO:0000313" key="1">
    <source>
        <dbReference type="EMBL" id="MEO3691238.1"/>
    </source>
</evidence>
<reference evidence="1 2" key="1">
    <citation type="submission" date="2024-05" db="EMBL/GenBank/DDBJ databases">
        <title>Roseateles sp. DJS-2-20 16S ribosomal RNA gene Genome sequencing and assembly.</title>
        <authorList>
            <person name="Woo H."/>
        </authorList>
    </citation>
    <scope>NUCLEOTIDE SEQUENCE [LARGE SCALE GENOMIC DNA]</scope>
    <source>
        <strain evidence="1 2">DJS-2-20</strain>
    </source>
</reference>
<dbReference type="InterPro" id="IPR015943">
    <property type="entry name" value="WD40/YVTN_repeat-like_dom_sf"/>
</dbReference>
<name>A0ABV0G0J2_9BURK</name>
<proteinExistence type="predicted"/>
<dbReference type="Proteomes" id="UP001495147">
    <property type="component" value="Unassembled WGS sequence"/>
</dbReference>
<comment type="caution">
    <text evidence="1">The sequence shown here is derived from an EMBL/GenBank/DDBJ whole genome shotgun (WGS) entry which is preliminary data.</text>
</comment>
<dbReference type="RefSeq" id="WP_347704080.1">
    <property type="nucleotide sequence ID" value="NZ_JBDPZD010000002.1"/>
</dbReference>
<protein>
    <submittedName>
        <fullName evidence="1">Exo-alpha-sialidase</fullName>
    </submittedName>
</protein>
<gene>
    <name evidence="1" type="ORF">ABDJ85_07135</name>
</gene>
<evidence type="ECO:0000313" key="2">
    <source>
        <dbReference type="Proteomes" id="UP001495147"/>
    </source>
</evidence>
<dbReference type="Gene3D" id="2.130.10.10">
    <property type="entry name" value="YVTN repeat-like/Quinoprotein amine dehydrogenase"/>
    <property type="match status" value="1"/>
</dbReference>
<dbReference type="CDD" id="cd15482">
    <property type="entry name" value="Sialidase_non-viral"/>
    <property type="match status" value="1"/>
</dbReference>
<dbReference type="PANTHER" id="PTHR43739">
    <property type="entry name" value="XYLOGLUCANASE (EUROFUNG)"/>
    <property type="match status" value="1"/>
</dbReference>
<dbReference type="InterPro" id="IPR052025">
    <property type="entry name" value="Xyloglucanase_GH74"/>
</dbReference>
<dbReference type="SUPFAM" id="SSF110296">
    <property type="entry name" value="Oligoxyloglucan reducing end-specific cellobiohydrolase"/>
    <property type="match status" value="1"/>
</dbReference>
<dbReference type="PANTHER" id="PTHR43739:SF5">
    <property type="entry name" value="EXO-ALPHA-SIALIDASE"/>
    <property type="match status" value="1"/>
</dbReference>
<organism evidence="1 2">
    <name type="scientific">Roseateles paludis</name>
    <dbReference type="NCBI Taxonomy" id="3145238"/>
    <lineage>
        <taxon>Bacteria</taxon>
        <taxon>Pseudomonadati</taxon>
        <taxon>Pseudomonadota</taxon>
        <taxon>Betaproteobacteria</taxon>
        <taxon>Burkholderiales</taxon>
        <taxon>Sphaerotilaceae</taxon>
        <taxon>Roseateles</taxon>
    </lineage>
</organism>
<accession>A0ABV0G0J2</accession>